<dbReference type="Proteomes" id="UP000287166">
    <property type="component" value="Unassembled WGS sequence"/>
</dbReference>
<dbReference type="InParanoid" id="A0A401H0W0"/>
<name>A0A401H0W0_9APHY</name>
<comment type="caution">
    <text evidence="1">The sequence shown here is derived from an EMBL/GenBank/DDBJ whole genome shotgun (WGS) entry which is preliminary data.</text>
</comment>
<dbReference type="GeneID" id="38784984"/>
<proteinExistence type="predicted"/>
<gene>
    <name evidence="1" type="ORF">SCP_1202960</name>
</gene>
<keyword evidence="2" id="KW-1185">Reference proteome</keyword>
<organism evidence="1 2">
    <name type="scientific">Sparassis crispa</name>
    <dbReference type="NCBI Taxonomy" id="139825"/>
    <lineage>
        <taxon>Eukaryota</taxon>
        <taxon>Fungi</taxon>
        <taxon>Dikarya</taxon>
        <taxon>Basidiomycota</taxon>
        <taxon>Agaricomycotina</taxon>
        <taxon>Agaricomycetes</taxon>
        <taxon>Polyporales</taxon>
        <taxon>Sparassidaceae</taxon>
        <taxon>Sparassis</taxon>
    </lineage>
</organism>
<evidence type="ECO:0008006" key="3">
    <source>
        <dbReference type="Google" id="ProtNLM"/>
    </source>
</evidence>
<evidence type="ECO:0000313" key="2">
    <source>
        <dbReference type="Proteomes" id="UP000287166"/>
    </source>
</evidence>
<accession>A0A401H0W0</accession>
<dbReference type="AlphaFoldDB" id="A0A401H0W0"/>
<protein>
    <recommendedName>
        <fullName evidence="3">SHSP domain-containing protein</fullName>
    </recommendedName>
</protein>
<dbReference type="RefSeq" id="XP_027618980.1">
    <property type="nucleotide sequence ID" value="XM_027763179.1"/>
</dbReference>
<reference evidence="1 2" key="1">
    <citation type="journal article" date="2018" name="Sci. Rep.">
        <title>Genome sequence of the cauliflower mushroom Sparassis crispa (Hanabiratake) and its association with beneficial usage.</title>
        <authorList>
            <person name="Kiyama R."/>
            <person name="Furutani Y."/>
            <person name="Kawaguchi K."/>
            <person name="Nakanishi T."/>
        </authorList>
    </citation>
    <scope>NUCLEOTIDE SEQUENCE [LARGE SCALE GENOMIC DNA]</scope>
</reference>
<sequence>MSLSKATRIRSLTNPRNAFRNLSSTFCLHGPTHSEARPGTLDVGGLSSAVKIASKGKAQMAALGHGMASALPRADPSMLMRHPAVLLGTTPSSESAADTSSGTSRVVSGVLSPVPRIGPSHVQLRPQLGVKRTIERIPSGILVPSCDVNASISHNGSLASLSAPLSLPPSISLTSVDLEIALTRVAQVTVLRSALASVPSALDIRSANLYRQAPDISQVPPQPDTLRMSTIGFSPEVLVVITPTAYDFKIELPGIQHGAVQVHTTSERASVVVDARLVRLRKNPTWKWEIMGFAYAYLSETKVKVDNGTILIQVPHLPTLRPQLLPPPRVHVRERPSEWSSN</sequence>
<evidence type="ECO:0000313" key="1">
    <source>
        <dbReference type="EMBL" id="GBE88067.1"/>
    </source>
</evidence>
<dbReference type="EMBL" id="BFAD01000012">
    <property type="protein sequence ID" value="GBE88067.1"/>
    <property type="molecule type" value="Genomic_DNA"/>
</dbReference>